<dbReference type="Proteomes" id="UP000507222">
    <property type="component" value="Unassembled WGS sequence"/>
</dbReference>
<accession>A0A6J5Y111</accession>
<name>A0A6J5Y111_PRUAR</name>
<organism evidence="3 5">
    <name type="scientific">Prunus armeniaca</name>
    <name type="common">Apricot</name>
    <name type="synonym">Armeniaca vulgaris</name>
    <dbReference type="NCBI Taxonomy" id="36596"/>
    <lineage>
        <taxon>Eukaryota</taxon>
        <taxon>Viridiplantae</taxon>
        <taxon>Streptophyta</taxon>
        <taxon>Embryophyta</taxon>
        <taxon>Tracheophyta</taxon>
        <taxon>Spermatophyta</taxon>
        <taxon>Magnoliopsida</taxon>
        <taxon>eudicotyledons</taxon>
        <taxon>Gunneridae</taxon>
        <taxon>Pentapetalae</taxon>
        <taxon>rosids</taxon>
        <taxon>fabids</taxon>
        <taxon>Rosales</taxon>
        <taxon>Rosaceae</taxon>
        <taxon>Amygdaloideae</taxon>
        <taxon>Amygdaleae</taxon>
        <taxon>Prunus</taxon>
    </lineage>
</organism>
<gene>
    <name evidence="2" type="ORF">CURHAP_LOCUS44505</name>
    <name evidence="3" type="ORF">ORAREDHAP_LOCUS43853</name>
</gene>
<evidence type="ECO:0000313" key="2">
    <source>
        <dbReference type="EMBL" id="CAB4286789.1"/>
    </source>
</evidence>
<dbReference type="Proteomes" id="UP000507245">
    <property type="component" value="Unassembled WGS sequence"/>
</dbReference>
<dbReference type="AlphaFoldDB" id="A0A6J5Y111"/>
<evidence type="ECO:0000313" key="4">
    <source>
        <dbReference type="Proteomes" id="UP000507222"/>
    </source>
</evidence>
<keyword evidence="1" id="KW-0812">Transmembrane</keyword>
<evidence type="ECO:0000256" key="1">
    <source>
        <dbReference type="SAM" id="Phobius"/>
    </source>
</evidence>
<feature type="transmembrane region" description="Helical" evidence="1">
    <location>
        <begin position="20"/>
        <end position="38"/>
    </location>
</feature>
<keyword evidence="5" id="KW-1185">Reference proteome</keyword>
<keyword evidence="1" id="KW-1133">Transmembrane helix</keyword>
<dbReference type="EMBL" id="CAEKDK010000007">
    <property type="protein sequence ID" value="CAB4286789.1"/>
    <property type="molecule type" value="Genomic_DNA"/>
</dbReference>
<keyword evidence="1" id="KW-0472">Membrane</keyword>
<evidence type="ECO:0000313" key="5">
    <source>
        <dbReference type="Proteomes" id="UP000507245"/>
    </source>
</evidence>
<reference evidence="3 4" key="2">
    <citation type="submission" date="2020-05" db="EMBL/GenBank/DDBJ databases">
        <authorList>
            <person name="Campoy J."/>
            <person name="Schneeberger K."/>
            <person name="Spophaly S."/>
        </authorList>
    </citation>
    <scope>NUCLEOTIDE SEQUENCE [LARGE SCALE GENOMIC DNA]</scope>
    <source>
        <strain evidence="3">PruArmRojPasFocal</strain>
    </source>
</reference>
<proteinExistence type="predicted"/>
<evidence type="ECO:0000313" key="3">
    <source>
        <dbReference type="EMBL" id="CAB4317158.1"/>
    </source>
</evidence>
<sequence>MYYLDGRVLLLILVFYEKLWPGIICFKFQVISTILWMSNMLMNLILKHFIEELDIT</sequence>
<dbReference type="EMBL" id="CAEKKB010000007">
    <property type="protein sequence ID" value="CAB4317158.1"/>
    <property type="molecule type" value="Genomic_DNA"/>
</dbReference>
<reference evidence="5" key="1">
    <citation type="journal article" date="2020" name="Genome Biol.">
        <title>Gamete binning: chromosome-level and haplotype-resolved genome assembly enabled by high-throughput single-cell sequencing of gamete genomes.</title>
        <authorList>
            <person name="Campoy J.A."/>
            <person name="Sun H."/>
            <person name="Goel M."/>
            <person name="Jiao W.-B."/>
            <person name="Folz-Donahue K."/>
            <person name="Wang N."/>
            <person name="Rubio M."/>
            <person name="Liu C."/>
            <person name="Kukat C."/>
            <person name="Ruiz D."/>
            <person name="Huettel B."/>
            <person name="Schneeberger K."/>
        </authorList>
    </citation>
    <scope>NUCLEOTIDE SEQUENCE [LARGE SCALE GENOMIC DNA]</scope>
    <source>
        <strain evidence="5">cv. Rojo Pasion</strain>
    </source>
</reference>
<protein>
    <submittedName>
        <fullName evidence="3">Uncharacterized protein</fullName>
    </submittedName>
</protein>